<keyword evidence="9" id="KW-1185">Reference proteome</keyword>
<sequence>MAPTGLEIVECDEAGNITTSYVESGSSKRVDVILPKQTKTYTQQLLEVFLPVGYPHSVTEDYIHYQIYDSLQAFSSSIAGMLSSRAVLEGRIFSRAWTAHAEPRSQRFQLMRGIGVGVGDASASPTAALLLSVLQESMGRIATILFAHRLGTALEPECKRYRLVADIFNDTAMILDCLSPAFPKPIRVPLLSLSSVLRSLCGVCAGSSKASLSAHFAKRGNLGELNAKDSSQETVISLLGMLAGSVVVSWISSPLATWATLIGLLSVHLATNYAAVAAVSMKSLNRQRANIVLGGVLQSGTILRPADVSRIERVFERDGVLRWADGDQIIGHCRIGVTLSSLLARIAPRHKQTGSLDMQAIKLSDLMRVFAEEAYVLWFDDGSEAWIVLKEGATARDQLKAWMHALLLARRARAKAAKGEPDDKDDGSESKPLAELRITLDEVRTRFDACAGRLGDAGWDLDIAALETRAGTRMKMEKA</sequence>
<dbReference type="AlphaFoldDB" id="A0A9P4R5Z7"/>
<organism evidence="8 9">
    <name type="scientific">Polyplosphaeria fusca</name>
    <dbReference type="NCBI Taxonomy" id="682080"/>
    <lineage>
        <taxon>Eukaryota</taxon>
        <taxon>Fungi</taxon>
        <taxon>Dikarya</taxon>
        <taxon>Ascomycota</taxon>
        <taxon>Pezizomycotina</taxon>
        <taxon>Dothideomycetes</taxon>
        <taxon>Pleosporomycetidae</taxon>
        <taxon>Pleosporales</taxon>
        <taxon>Tetraplosphaeriaceae</taxon>
        <taxon>Polyplosphaeria</taxon>
    </lineage>
</organism>
<name>A0A9P4R5Z7_9PLEO</name>
<comment type="similarity">
    <text evidence="2">Belongs to the RUS1 family.</text>
</comment>
<dbReference type="Pfam" id="PF04884">
    <property type="entry name" value="UVB_sens_prot"/>
    <property type="match status" value="1"/>
</dbReference>
<reference evidence="8" key="1">
    <citation type="journal article" date="2020" name="Stud. Mycol.">
        <title>101 Dothideomycetes genomes: a test case for predicting lifestyles and emergence of pathogens.</title>
        <authorList>
            <person name="Haridas S."/>
            <person name="Albert R."/>
            <person name="Binder M."/>
            <person name="Bloem J."/>
            <person name="Labutti K."/>
            <person name="Salamov A."/>
            <person name="Andreopoulos B."/>
            <person name="Baker S."/>
            <person name="Barry K."/>
            <person name="Bills G."/>
            <person name="Bluhm B."/>
            <person name="Cannon C."/>
            <person name="Castanera R."/>
            <person name="Culley D."/>
            <person name="Daum C."/>
            <person name="Ezra D."/>
            <person name="Gonzalez J."/>
            <person name="Henrissat B."/>
            <person name="Kuo A."/>
            <person name="Liang C."/>
            <person name="Lipzen A."/>
            <person name="Lutzoni F."/>
            <person name="Magnuson J."/>
            <person name="Mondo S."/>
            <person name="Nolan M."/>
            <person name="Ohm R."/>
            <person name="Pangilinan J."/>
            <person name="Park H.-J."/>
            <person name="Ramirez L."/>
            <person name="Alfaro M."/>
            <person name="Sun H."/>
            <person name="Tritt A."/>
            <person name="Yoshinaga Y."/>
            <person name="Zwiers L.-H."/>
            <person name="Turgeon B."/>
            <person name="Goodwin S."/>
            <person name="Spatafora J."/>
            <person name="Crous P."/>
            <person name="Grigoriev I."/>
        </authorList>
    </citation>
    <scope>NUCLEOTIDE SEQUENCE</scope>
    <source>
        <strain evidence="8">CBS 125425</strain>
    </source>
</reference>
<evidence type="ECO:0000256" key="1">
    <source>
        <dbReference type="ARBA" id="ARBA00004370"/>
    </source>
</evidence>
<keyword evidence="4" id="KW-1133">Transmembrane helix</keyword>
<comment type="caution">
    <text evidence="8">The sequence shown here is derived from an EMBL/GenBank/DDBJ whole genome shotgun (WGS) entry which is preliminary data.</text>
</comment>
<evidence type="ECO:0000256" key="2">
    <source>
        <dbReference type="ARBA" id="ARBA00007558"/>
    </source>
</evidence>
<keyword evidence="3" id="KW-0812">Transmembrane</keyword>
<evidence type="ECO:0000313" key="9">
    <source>
        <dbReference type="Proteomes" id="UP000799444"/>
    </source>
</evidence>
<evidence type="ECO:0000256" key="3">
    <source>
        <dbReference type="ARBA" id="ARBA00022692"/>
    </source>
</evidence>
<gene>
    <name evidence="8" type="ORF">EJ04DRAFT_125558</name>
</gene>
<evidence type="ECO:0000259" key="6">
    <source>
        <dbReference type="Pfam" id="PF04884"/>
    </source>
</evidence>
<dbReference type="InterPro" id="IPR054549">
    <property type="entry name" value="UVB_sens_RUS_dom"/>
</dbReference>
<protein>
    <submittedName>
        <fullName evidence="8">DUF647-domain-containing protein</fullName>
    </submittedName>
</protein>
<keyword evidence="5" id="KW-0472">Membrane</keyword>
<feature type="domain" description="Root UVB sensitive protein C-terminal" evidence="7">
    <location>
        <begin position="371"/>
        <end position="467"/>
    </location>
</feature>
<dbReference type="OrthoDB" id="364779at2759"/>
<dbReference type="Proteomes" id="UP000799444">
    <property type="component" value="Unassembled WGS sequence"/>
</dbReference>
<proteinExistence type="inferred from homology"/>
<evidence type="ECO:0000256" key="4">
    <source>
        <dbReference type="ARBA" id="ARBA00022989"/>
    </source>
</evidence>
<accession>A0A9P4R5Z7</accession>
<dbReference type="PANTHER" id="PTHR12770:SF31">
    <property type="entry name" value="RUS FAMILY MEMBER 1"/>
    <property type="match status" value="1"/>
</dbReference>
<comment type="subcellular location">
    <subcellularLocation>
        <location evidence="1">Membrane</location>
    </subcellularLocation>
</comment>
<dbReference type="InterPro" id="IPR055412">
    <property type="entry name" value="UVB_sens_C"/>
</dbReference>
<feature type="domain" description="Protein root UVB sensitive/RUS" evidence="6">
    <location>
        <begin position="36"/>
        <end position="298"/>
    </location>
</feature>
<dbReference type="GO" id="GO:0016020">
    <property type="term" value="C:membrane"/>
    <property type="evidence" value="ECO:0007669"/>
    <property type="project" value="UniProtKB-SubCell"/>
</dbReference>
<dbReference type="InterPro" id="IPR006968">
    <property type="entry name" value="RUS_fam"/>
</dbReference>
<dbReference type="PANTHER" id="PTHR12770">
    <property type="entry name" value="RUS1 FAMILY PROTEIN C16ORF58"/>
    <property type="match status" value="1"/>
</dbReference>
<evidence type="ECO:0000256" key="5">
    <source>
        <dbReference type="ARBA" id="ARBA00023136"/>
    </source>
</evidence>
<evidence type="ECO:0000313" key="8">
    <source>
        <dbReference type="EMBL" id="KAF2737314.1"/>
    </source>
</evidence>
<dbReference type="EMBL" id="ML996117">
    <property type="protein sequence ID" value="KAF2737314.1"/>
    <property type="molecule type" value="Genomic_DNA"/>
</dbReference>
<dbReference type="Pfam" id="PF24160">
    <property type="entry name" value="UVB_sens_C"/>
    <property type="match status" value="1"/>
</dbReference>
<evidence type="ECO:0000259" key="7">
    <source>
        <dbReference type="Pfam" id="PF24160"/>
    </source>
</evidence>